<gene>
    <name evidence="3" type="ORF">O987_28215</name>
</gene>
<organism evidence="3 4">
    <name type="scientific">Comamonas testosteroni TK102</name>
    <dbReference type="NCBI Taxonomy" id="1392005"/>
    <lineage>
        <taxon>Bacteria</taxon>
        <taxon>Pseudomonadati</taxon>
        <taxon>Pseudomonadota</taxon>
        <taxon>Betaproteobacteria</taxon>
        <taxon>Burkholderiales</taxon>
        <taxon>Comamonadaceae</taxon>
        <taxon>Comamonas</taxon>
    </lineage>
</organism>
<proteinExistence type="inferred from homology"/>
<dbReference type="InterPro" id="IPR042100">
    <property type="entry name" value="Bug_dom1"/>
</dbReference>
<feature type="chain" id="PRO_5001715999" evidence="2">
    <location>
        <begin position="23"/>
        <end position="323"/>
    </location>
</feature>
<dbReference type="PANTHER" id="PTHR42928">
    <property type="entry name" value="TRICARBOXYLATE-BINDING PROTEIN"/>
    <property type="match status" value="1"/>
</dbReference>
<dbReference type="InterPro" id="IPR005064">
    <property type="entry name" value="BUG"/>
</dbReference>
<dbReference type="PANTHER" id="PTHR42928:SF5">
    <property type="entry name" value="BLR1237 PROTEIN"/>
    <property type="match status" value="1"/>
</dbReference>
<comment type="similarity">
    <text evidence="1">Belongs to the UPF0065 (bug) family.</text>
</comment>
<evidence type="ECO:0000256" key="2">
    <source>
        <dbReference type="SAM" id="SignalP"/>
    </source>
</evidence>
<keyword evidence="2" id="KW-0732">Signal</keyword>
<dbReference type="PIRSF" id="PIRSF017082">
    <property type="entry name" value="YflP"/>
    <property type="match status" value="1"/>
</dbReference>
<feature type="signal peptide" evidence="2">
    <location>
        <begin position="1"/>
        <end position="22"/>
    </location>
</feature>
<dbReference type="EMBL" id="CP006704">
    <property type="protein sequence ID" value="AIJ49689.1"/>
    <property type="molecule type" value="Genomic_DNA"/>
</dbReference>
<sequence>MIRRNLVSILAIGLLASLSTYAQDTLPSRVRIVSAFSVGSGPDAMLRIIAESLASSWKIPVVVENKPGGSGFIAIAEAKRSVPDGTTLLHLEGMNVTALPHLYKKLPYSVKRDLAPITPLHESYFFVAVPANSPYKTVNQLLAAAKASPNKLTYGSWQIGSIAHLGGEMLSDAAAVRMTHVPYKENSTLYTSLARGDIDWAFASIPSAGNLEKAGKLRFIAIAAPQREPAHPDVPTVLESGGPANFAASSWVGLFAPAGTPPSVIERMNADINKVLRSSSVTARMKEIGYTATGSSVAAMNSLIDKQGTELGQAVRKINLTLD</sequence>
<dbReference type="Pfam" id="PF03401">
    <property type="entry name" value="TctC"/>
    <property type="match status" value="1"/>
</dbReference>
<dbReference type="RefSeq" id="WP_043375896.1">
    <property type="nucleotide sequence ID" value="NZ_CP006704.1"/>
</dbReference>
<dbReference type="CDD" id="cd07012">
    <property type="entry name" value="PBP2_Bug_TTT"/>
    <property type="match status" value="1"/>
</dbReference>
<dbReference type="KEGG" id="ctes:O987_28215"/>
<name>A0A076PS75_COMTE</name>
<evidence type="ECO:0000256" key="1">
    <source>
        <dbReference type="ARBA" id="ARBA00006987"/>
    </source>
</evidence>
<evidence type="ECO:0000313" key="3">
    <source>
        <dbReference type="EMBL" id="AIJ49689.1"/>
    </source>
</evidence>
<evidence type="ECO:0000313" key="4">
    <source>
        <dbReference type="Proteomes" id="UP000028782"/>
    </source>
</evidence>
<protein>
    <submittedName>
        <fullName evidence="3">TctC</fullName>
    </submittedName>
</protein>
<dbReference type="Gene3D" id="3.40.190.150">
    <property type="entry name" value="Bordetella uptake gene, domain 1"/>
    <property type="match status" value="1"/>
</dbReference>
<reference evidence="3 4" key="1">
    <citation type="journal article" date="2014" name="Genome Announc.">
        <title>Complete Genome Sequence of Polychlorinated Biphenyl Degrader Comamonas testosteroni TK102 (NBRC 109938).</title>
        <authorList>
            <person name="Fukuda K."/>
            <person name="Hosoyama A."/>
            <person name="Tsuchikane K."/>
            <person name="Ohji S."/>
            <person name="Yamazoe A."/>
            <person name="Fujita N."/>
            <person name="Shintani M."/>
            <person name="Kimbara K."/>
        </authorList>
    </citation>
    <scope>NUCLEOTIDE SEQUENCE [LARGE SCALE GENOMIC DNA]</scope>
    <source>
        <strain evidence="3">TK102</strain>
    </source>
</reference>
<dbReference type="SUPFAM" id="SSF53850">
    <property type="entry name" value="Periplasmic binding protein-like II"/>
    <property type="match status" value="1"/>
</dbReference>
<dbReference type="AlphaFoldDB" id="A0A076PS75"/>
<dbReference type="HOGENOM" id="CLU_045683_0_2_4"/>
<accession>A0A076PS75</accession>
<dbReference type="Gene3D" id="3.40.190.10">
    <property type="entry name" value="Periplasmic binding protein-like II"/>
    <property type="match status" value="1"/>
</dbReference>
<dbReference type="Proteomes" id="UP000028782">
    <property type="component" value="Chromosome"/>
</dbReference>